<name>A0A195BH19_9HYME</name>
<sequence length="88" mass="9765">METCPSPEIADSRKRPLDCDAENGATKRSHYGSGIFDRASSTPRVNIVSVAIAKLRQFHSFAQRRLHQSLVSPLLSSLLFFPLTDIHA</sequence>
<dbReference type="EMBL" id="KQ976488">
    <property type="protein sequence ID" value="KYM83523.1"/>
    <property type="molecule type" value="Genomic_DNA"/>
</dbReference>
<evidence type="ECO:0000313" key="2">
    <source>
        <dbReference type="EMBL" id="KYM83523.1"/>
    </source>
</evidence>
<evidence type="ECO:0000256" key="1">
    <source>
        <dbReference type="SAM" id="MobiDB-lite"/>
    </source>
</evidence>
<dbReference type="Proteomes" id="UP000078540">
    <property type="component" value="Unassembled WGS sequence"/>
</dbReference>
<accession>A0A195BH19</accession>
<reference evidence="2 3" key="1">
    <citation type="submission" date="2015-09" db="EMBL/GenBank/DDBJ databases">
        <title>Atta colombica WGS genome.</title>
        <authorList>
            <person name="Nygaard S."/>
            <person name="Hu H."/>
            <person name="Boomsma J."/>
            <person name="Zhang G."/>
        </authorList>
    </citation>
    <scope>NUCLEOTIDE SEQUENCE [LARGE SCALE GENOMIC DNA]</scope>
    <source>
        <strain evidence="2">Treedump-2</strain>
        <tissue evidence="2">Whole body</tissue>
    </source>
</reference>
<organism evidence="2 3">
    <name type="scientific">Atta colombica</name>
    <dbReference type="NCBI Taxonomy" id="520822"/>
    <lineage>
        <taxon>Eukaryota</taxon>
        <taxon>Metazoa</taxon>
        <taxon>Ecdysozoa</taxon>
        <taxon>Arthropoda</taxon>
        <taxon>Hexapoda</taxon>
        <taxon>Insecta</taxon>
        <taxon>Pterygota</taxon>
        <taxon>Neoptera</taxon>
        <taxon>Endopterygota</taxon>
        <taxon>Hymenoptera</taxon>
        <taxon>Apocrita</taxon>
        <taxon>Aculeata</taxon>
        <taxon>Formicoidea</taxon>
        <taxon>Formicidae</taxon>
        <taxon>Myrmicinae</taxon>
        <taxon>Atta</taxon>
    </lineage>
</organism>
<dbReference type="AlphaFoldDB" id="A0A195BH19"/>
<feature type="region of interest" description="Disordered" evidence="1">
    <location>
        <begin position="1"/>
        <end position="26"/>
    </location>
</feature>
<protein>
    <submittedName>
        <fullName evidence="2">Uncharacterized protein</fullName>
    </submittedName>
</protein>
<proteinExistence type="predicted"/>
<dbReference type="STRING" id="520822.A0A195BH19"/>
<evidence type="ECO:0000313" key="3">
    <source>
        <dbReference type="Proteomes" id="UP000078540"/>
    </source>
</evidence>
<gene>
    <name evidence="2" type="ORF">ALC53_05923</name>
</gene>
<keyword evidence="3" id="KW-1185">Reference proteome</keyword>